<organism evidence="1 2">
    <name type="scientific">Gloeobacter kilaueensis (strain ATCC BAA-2537 / CCAP 1431/1 / ULC 316 / JS1)</name>
    <dbReference type="NCBI Taxonomy" id="1183438"/>
    <lineage>
        <taxon>Bacteria</taxon>
        <taxon>Bacillati</taxon>
        <taxon>Cyanobacteriota</taxon>
        <taxon>Cyanophyceae</taxon>
        <taxon>Gloeobacterales</taxon>
        <taxon>Gloeobacteraceae</taxon>
        <taxon>Gloeobacter</taxon>
    </lineage>
</organism>
<accession>U5QFG5</accession>
<dbReference type="InterPro" id="IPR011990">
    <property type="entry name" value="TPR-like_helical_dom_sf"/>
</dbReference>
<keyword evidence="2" id="KW-1185">Reference proteome</keyword>
<protein>
    <recommendedName>
        <fullName evidence="3">Tetratricopeptide repeat protein</fullName>
    </recommendedName>
</protein>
<dbReference type="RefSeq" id="WP_023171317.1">
    <property type="nucleotide sequence ID" value="NC_022600.1"/>
</dbReference>
<dbReference type="SUPFAM" id="SSF48452">
    <property type="entry name" value="TPR-like"/>
    <property type="match status" value="1"/>
</dbReference>
<dbReference type="eggNOG" id="COG0457">
    <property type="taxonomic scope" value="Bacteria"/>
</dbReference>
<dbReference type="OrthoDB" id="480631at2"/>
<proteinExistence type="predicted"/>
<sequence>MPRSLGLLLVACSFGLAVLWLQRPSLTPTSDRVAGINQPTRLPAPFVLHSRAFGWRNLLADWLWLQYVQYFGDVAARKKSGYGLSAEYIQAITALDPAFIFAATQANYAVAEQMGAPKEAIAILTAAAKRNPGRADALGMPGSWYLWRLAGSVAFRHLGHYRQAAAYFERAAREPGAPAVMRDNAAAFYNASNDRERAIQLWREFYVSAPTAQLRAEGRRRLAALGVEVP</sequence>
<dbReference type="EMBL" id="CP003587">
    <property type="protein sequence ID" value="AGY56329.1"/>
    <property type="molecule type" value="Genomic_DNA"/>
</dbReference>
<gene>
    <name evidence="1" type="ORF">GKIL_0082</name>
</gene>
<dbReference type="STRING" id="1183438.GKIL_0082"/>
<reference evidence="1 2" key="1">
    <citation type="journal article" date="2013" name="PLoS ONE">
        <title>Cultivation and Complete Genome Sequencing of Gloeobacter kilaueensis sp. nov., from a Lava Cave in Kilauea Caldera, Hawai'i.</title>
        <authorList>
            <person name="Saw J.H."/>
            <person name="Schatz M."/>
            <person name="Brown M.V."/>
            <person name="Kunkel D.D."/>
            <person name="Foster J.S."/>
            <person name="Shick H."/>
            <person name="Christensen S."/>
            <person name="Hou S."/>
            <person name="Wan X."/>
            <person name="Donachie S.P."/>
        </authorList>
    </citation>
    <scope>NUCLEOTIDE SEQUENCE [LARGE SCALE GENOMIC DNA]</scope>
    <source>
        <strain evidence="2">JS</strain>
    </source>
</reference>
<evidence type="ECO:0008006" key="3">
    <source>
        <dbReference type="Google" id="ProtNLM"/>
    </source>
</evidence>
<dbReference type="KEGG" id="glj:GKIL_0082"/>
<dbReference type="Proteomes" id="UP000017396">
    <property type="component" value="Chromosome"/>
</dbReference>
<dbReference type="AlphaFoldDB" id="U5QFG5"/>
<evidence type="ECO:0000313" key="2">
    <source>
        <dbReference type="Proteomes" id="UP000017396"/>
    </source>
</evidence>
<dbReference type="Gene3D" id="1.25.40.10">
    <property type="entry name" value="Tetratricopeptide repeat domain"/>
    <property type="match status" value="1"/>
</dbReference>
<name>U5QFG5_GLOK1</name>
<dbReference type="HOGENOM" id="CLU_1183685_0_0_3"/>
<evidence type="ECO:0000313" key="1">
    <source>
        <dbReference type="EMBL" id="AGY56329.1"/>
    </source>
</evidence>